<feature type="compositionally biased region" description="Polar residues" evidence="1">
    <location>
        <begin position="127"/>
        <end position="136"/>
    </location>
</feature>
<gene>
    <name evidence="3" type="ORF">I8U20_14280</name>
</gene>
<dbReference type="AlphaFoldDB" id="A0A8I1DDD3"/>
<reference evidence="3 4" key="1">
    <citation type="submission" date="2020-12" db="EMBL/GenBank/DDBJ databases">
        <title>WGS of Thermoactinomyces spp.</title>
        <authorList>
            <person name="Cheng K."/>
        </authorList>
    </citation>
    <scope>NUCLEOTIDE SEQUENCE [LARGE SCALE GENOMIC DNA]</scope>
    <source>
        <strain evidence="4">CICC 10671\DSM 43846</strain>
    </source>
</reference>
<comment type="caution">
    <text evidence="3">The sequence shown here is derived from an EMBL/GenBank/DDBJ whole genome shotgun (WGS) entry which is preliminary data.</text>
</comment>
<sequence length="454" mass="51791">MKPEYRIRIRNANLQFVWEVTDYIDFQYTLRMNALGKWVLTLPYNSESTRQLLGLLVAGNRGVGGIYVERNGQYLFSGPLLDHEYSFDQNGEIMTFIGADEMDFVARSLALAHPRYFQSPFMRDSAGNHTDYTPNDRQQRPGEPSRSSSECFWDIFEKNKGQRAHQTRRIPQLYVKFTQGSPNDVGSERYPSGDLSTFPNPNPIVTRGDPMMDILEQIVNYSESTVYNSDGTVWKPPHPIILTSKQSYEPNLGTSYGGWWIVFEFKACPNKTSSIIFSKEQRNVLRIRRTRTAPTANMIQIAGSGEGPNRVFAHSGDEPTRTIYGDREAFVEFTGFKRSETSDHRQEIEELKPQLYDELRKNTAQTTIEADVVSIDGMEYHRDWFLGDRVKVRTPLGDDDVIIREVSGAIDSNGENIQVRLGTTPAPLYGLDDKKKIADHRGWIQNMTKRTGGL</sequence>
<accession>A0A8I1DDD3</accession>
<evidence type="ECO:0000313" key="4">
    <source>
        <dbReference type="Proteomes" id="UP000633619"/>
    </source>
</evidence>
<organism evidence="3 4">
    <name type="scientific">Thermoactinomyces intermedius</name>
    <dbReference type="NCBI Taxonomy" id="2024"/>
    <lineage>
        <taxon>Bacteria</taxon>
        <taxon>Bacillati</taxon>
        <taxon>Bacillota</taxon>
        <taxon>Bacilli</taxon>
        <taxon>Bacillales</taxon>
        <taxon>Thermoactinomycetaceae</taxon>
        <taxon>Thermoactinomyces</taxon>
    </lineage>
</organism>
<keyword evidence="4" id="KW-1185">Reference proteome</keyword>
<dbReference type="EMBL" id="JAECVW010000021">
    <property type="protein sequence ID" value="MBH8596458.1"/>
    <property type="molecule type" value="Genomic_DNA"/>
</dbReference>
<feature type="domain" description="Gp28/Gp37-like" evidence="2">
    <location>
        <begin position="7"/>
        <end position="121"/>
    </location>
</feature>
<protein>
    <recommendedName>
        <fullName evidence="2">Gp28/Gp37-like domain-containing protein</fullName>
    </recommendedName>
</protein>
<dbReference type="Pfam" id="PF14594">
    <property type="entry name" value="Sipho_Gp37"/>
    <property type="match status" value="2"/>
</dbReference>
<dbReference type="Proteomes" id="UP000633619">
    <property type="component" value="Unassembled WGS sequence"/>
</dbReference>
<evidence type="ECO:0000259" key="2">
    <source>
        <dbReference type="Pfam" id="PF14594"/>
    </source>
</evidence>
<dbReference type="RefSeq" id="WP_181733091.1">
    <property type="nucleotide sequence ID" value="NZ_JACEIR010000021.1"/>
</dbReference>
<evidence type="ECO:0000256" key="1">
    <source>
        <dbReference type="SAM" id="MobiDB-lite"/>
    </source>
</evidence>
<proteinExistence type="predicted"/>
<feature type="region of interest" description="Disordered" evidence="1">
    <location>
        <begin position="123"/>
        <end position="149"/>
    </location>
</feature>
<evidence type="ECO:0000313" key="3">
    <source>
        <dbReference type="EMBL" id="MBH8596458.1"/>
    </source>
</evidence>
<dbReference type="InterPro" id="IPR029432">
    <property type="entry name" value="Gp28/Gp37-like_dom"/>
</dbReference>
<name>A0A8I1DDD3_THEIN</name>
<feature type="domain" description="Gp28/Gp37-like" evidence="2">
    <location>
        <begin position="266"/>
        <end position="423"/>
    </location>
</feature>